<sequence length="65" mass="7414">MAKPRLTVPTKIREITRYYPYFKDCIGAIDDTHIHATVLAPDAPNYRNQKGYISQNVLAACNFDL</sequence>
<protein>
    <recommendedName>
        <fullName evidence="3">DDE Tnp4 domain-containing protein</fullName>
    </recommendedName>
</protein>
<dbReference type="InterPro" id="IPR045249">
    <property type="entry name" value="HARBI1-like"/>
</dbReference>
<dbReference type="EMBL" id="CACSHJ010000088">
    <property type="protein sequence ID" value="CAA0360502.1"/>
    <property type="molecule type" value="Genomic_DNA"/>
</dbReference>
<evidence type="ECO:0000313" key="2">
    <source>
        <dbReference type="Proteomes" id="UP000434276"/>
    </source>
</evidence>
<dbReference type="Proteomes" id="UP000434276">
    <property type="component" value="Unassembled WGS sequence"/>
</dbReference>
<dbReference type="PANTHER" id="PTHR22930">
    <property type="match status" value="1"/>
</dbReference>
<dbReference type="OrthoDB" id="1101936at2759"/>
<name>A0A5S9WXT0_ARATH</name>
<organism evidence="1 2">
    <name type="scientific">Arabidopsis thaliana</name>
    <name type="common">Mouse-ear cress</name>
    <dbReference type="NCBI Taxonomy" id="3702"/>
    <lineage>
        <taxon>Eukaryota</taxon>
        <taxon>Viridiplantae</taxon>
        <taxon>Streptophyta</taxon>
        <taxon>Embryophyta</taxon>
        <taxon>Tracheophyta</taxon>
        <taxon>Spermatophyta</taxon>
        <taxon>Magnoliopsida</taxon>
        <taxon>eudicotyledons</taxon>
        <taxon>Gunneridae</taxon>
        <taxon>Pentapetalae</taxon>
        <taxon>rosids</taxon>
        <taxon>malvids</taxon>
        <taxon>Brassicales</taxon>
        <taxon>Brassicaceae</taxon>
        <taxon>Camelineae</taxon>
        <taxon>Arabidopsis</taxon>
    </lineage>
</organism>
<dbReference type="PANTHER" id="PTHR22930:SF221">
    <property type="entry name" value="NUCLEASE HARBI1"/>
    <property type="match status" value="1"/>
</dbReference>
<evidence type="ECO:0000313" key="1">
    <source>
        <dbReference type="EMBL" id="CAA0360502.1"/>
    </source>
</evidence>
<evidence type="ECO:0008006" key="3">
    <source>
        <dbReference type="Google" id="ProtNLM"/>
    </source>
</evidence>
<dbReference type="AlphaFoldDB" id="A0A5S9WXT0"/>
<accession>A0A5S9WXT0</accession>
<proteinExistence type="predicted"/>
<reference evidence="1 2" key="1">
    <citation type="submission" date="2019-12" db="EMBL/GenBank/DDBJ databases">
        <authorList>
            <person name="Jiao W.-B."/>
            <person name="Schneeberger K."/>
        </authorList>
    </citation>
    <scope>NUCLEOTIDE SEQUENCE [LARGE SCALE GENOMIC DNA]</scope>
    <source>
        <strain evidence="2">cv. C24</strain>
    </source>
</reference>
<gene>
    <name evidence="1" type="ORF">C24_LOCUS7614</name>
</gene>